<name>X1B9P6_9ZZZZ</name>
<dbReference type="InterPro" id="IPR004805">
    <property type="entry name" value="DnaE2/DnaE/PolC"/>
</dbReference>
<evidence type="ECO:0000259" key="1">
    <source>
        <dbReference type="Pfam" id="PF07733"/>
    </source>
</evidence>
<dbReference type="PANTHER" id="PTHR32294">
    <property type="entry name" value="DNA POLYMERASE III SUBUNIT ALPHA"/>
    <property type="match status" value="1"/>
</dbReference>
<feature type="domain" description="Bacterial DNA polymerase III alpha subunit NTPase" evidence="1">
    <location>
        <begin position="1"/>
        <end position="53"/>
    </location>
</feature>
<dbReference type="PANTHER" id="PTHR32294:SF0">
    <property type="entry name" value="DNA POLYMERASE III SUBUNIT ALPHA"/>
    <property type="match status" value="1"/>
</dbReference>
<dbReference type="GO" id="GO:0006260">
    <property type="term" value="P:DNA replication"/>
    <property type="evidence" value="ECO:0007669"/>
    <property type="project" value="InterPro"/>
</dbReference>
<dbReference type="EMBL" id="BART01024754">
    <property type="protein sequence ID" value="GAG92534.1"/>
    <property type="molecule type" value="Genomic_DNA"/>
</dbReference>
<accession>X1B9P6</accession>
<dbReference type="InterPro" id="IPR011708">
    <property type="entry name" value="DNA_pol3_alpha_NTPase_dom"/>
</dbReference>
<organism evidence="2">
    <name type="scientific">marine sediment metagenome</name>
    <dbReference type="NCBI Taxonomy" id="412755"/>
    <lineage>
        <taxon>unclassified sequences</taxon>
        <taxon>metagenomes</taxon>
        <taxon>ecological metagenomes</taxon>
    </lineage>
</organism>
<sequence length="78" mass="8840">MNPERVSMPDFDIDFCMEGRDRVIDYVATKYGRESVSQIITYGTMAARAVARSYMFEQLIRLLPVKSSTVTSPSITII</sequence>
<gene>
    <name evidence="2" type="ORF">S01H4_44612</name>
</gene>
<dbReference type="GO" id="GO:0008408">
    <property type="term" value="F:3'-5' exonuclease activity"/>
    <property type="evidence" value="ECO:0007669"/>
    <property type="project" value="InterPro"/>
</dbReference>
<protein>
    <recommendedName>
        <fullName evidence="1">Bacterial DNA polymerase III alpha subunit NTPase domain-containing protein</fullName>
    </recommendedName>
</protein>
<dbReference type="AlphaFoldDB" id="X1B9P6"/>
<dbReference type="Pfam" id="PF07733">
    <property type="entry name" value="DNA_pol3_alpha"/>
    <property type="match status" value="1"/>
</dbReference>
<evidence type="ECO:0000313" key="2">
    <source>
        <dbReference type="EMBL" id="GAG92534.1"/>
    </source>
</evidence>
<comment type="caution">
    <text evidence="2">The sequence shown here is derived from an EMBL/GenBank/DDBJ whole genome shotgun (WGS) entry which is preliminary data.</text>
</comment>
<proteinExistence type="predicted"/>
<reference evidence="2" key="1">
    <citation type="journal article" date="2014" name="Front. Microbiol.">
        <title>High frequency of phylogenetically diverse reductive dehalogenase-homologous genes in deep subseafloor sedimentary metagenomes.</title>
        <authorList>
            <person name="Kawai M."/>
            <person name="Futagami T."/>
            <person name="Toyoda A."/>
            <person name="Takaki Y."/>
            <person name="Nishi S."/>
            <person name="Hori S."/>
            <person name="Arai W."/>
            <person name="Tsubouchi T."/>
            <person name="Morono Y."/>
            <person name="Uchiyama I."/>
            <person name="Ito T."/>
            <person name="Fujiyama A."/>
            <person name="Inagaki F."/>
            <person name="Takami H."/>
        </authorList>
    </citation>
    <scope>NUCLEOTIDE SEQUENCE</scope>
    <source>
        <strain evidence="2">Expedition CK06-06</strain>
    </source>
</reference>